<protein>
    <recommendedName>
        <fullName evidence="4">50S ribosomal protein L22</fullName>
    </recommendedName>
</protein>
<feature type="compositionally biased region" description="Polar residues" evidence="1">
    <location>
        <begin position="1"/>
        <end position="11"/>
    </location>
</feature>
<evidence type="ECO:0000256" key="1">
    <source>
        <dbReference type="SAM" id="MobiDB-lite"/>
    </source>
</evidence>
<proteinExistence type="predicted"/>
<reference evidence="2 3" key="1">
    <citation type="submission" date="2024-10" db="EMBL/GenBank/DDBJ databases">
        <title>The Natural Products Discovery Center: Release of the First 8490 Sequenced Strains for Exploring Actinobacteria Biosynthetic Diversity.</title>
        <authorList>
            <person name="Kalkreuter E."/>
            <person name="Kautsar S.A."/>
            <person name="Yang D."/>
            <person name="Bader C.D."/>
            <person name="Teijaro C.N."/>
            <person name="Fluegel L."/>
            <person name="Davis C.M."/>
            <person name="Simpson J.R."/>
            <person name="Lauterbach L."/>
            <person name="Steele A.D."/>
            <person name="Gui C."/>
            <person name="Meng S."/>
            <person name="Li G."/>
            <person name="Viehrig K."/>
            <person name="Ye F."/>
            <person name="Su P."/>
            <person name="Kiefer A.F."/>
            <person name="Nichols A."/>
            <person name="Cepeda A.J."/>
            <person name="Yan W."/>
            <person name="Fan B."/>
            <person name="Jiang Y."/>
            <person name="Adhikari A."/>
            <person name="Zheng C.-J."/>
            <person name="Schuster L."/>
            <person name="Cowan T.M."/>
            <person name="Smanski M.J."/>
            <person name="Chevrette M.G."/>
            <person name="De Carvalho L.P.S."/>
            <person name="Shen B."/>
        </authorList>
    </citation>
    <scope>NUCLEOTIDE SEQUENCE [LARGE SCALE GENOMIC DNA]</scope>
    <source>
        <strain evidence="2 3">NPDC004045</strain>
    </source>
</reference>
<accession>A0ABW6PWZ2</accession>
<dbReference type="Proteomes" id="UP001601444">
    <property type="component" value="Unassembled WGS sequence"/>
</dbReference>
<comment type="caution">
    <text evidence="2">The sequence shown here is derived from an EMBL/GenBank/DDBJ whole genome shotgun (WGS) entry which is preliminary data.</text>
</comment>
<evidence type="ECO:0000313" key="2">
    <source>
        <dbReference type="EMBL" id="MFF0546878.1"/>
    </source>
</evidence>
<keyword evidence="3" id="KW-1185">Reference proteome</keyword>
<evidence type="ECO:0008006" key="4">
    <source>
        <dbReference type="Google" id="ProtNLM"/>
    </source>
</evidence>
<sequence>MNRLIEQSSLGTREAKQLRASVPAATGREIVRAAAARSRAAKAAGSGNWKKKSK</sequence>
<dbReference type="EMBL" id="JBIAMX010000028">
    <property type="protein sequence ID" value="MFF0546878.1"/>
    <property type="molecule type" value="Genomic_DNA"/>
</dbReference>
<organism evidence="2 3">
    <name type="scientific">Nocardia thailandica</name>
    <dbReference type="NCBI Taxonomy" id="257275"/>
    <lineage>
        <taxon>Bacteria</taxon>
        <taxon>Bacillati</taxon>
        <taxon>Actinomycetota</taxon>
        <taxon>Actinomycetes</taxon>
        <taxon>Mycobacteriales</taxon>
        <taxon>Nocardiaceae</taxon>
        <taxon>Nocardia</taxon>
    </lineage>
</organism>
<gene>
    <name evidence="2" type="ORF">ACFYTF_28980</name>
</gene>
<dbReference type="RefSeq" id="WP_387703063.1">
    <property type="nucleotide sequence ID" value="NZ_JBIAMX010000028.1"/>
</dbReference>
<feature type="region of interest" description="Disordered" evidence="1">
    <location>
        <begin position="1"/>
        <end position="22"/>
    </location>
</feature>
<evidence type="ECO:0000313" key="3">
    <source>
        <dbReference type="Proteomes" id="UP001601444"/>
    </source>
</evidence>
<name>A0ABW6PWZ2_9NOCA</name>